<evidence type="ECO:0000256" key="3">
    <source>
        <dbReference type="ARBA" id="ARBA00022448"/>
    </source>
</evidence>
<feature type="transmembrane region" description="Helical" evidence="9">
    <location>
        <begin position="186"/>
        <end position="207"/>
    </location>
</feature>
<accession>A0ABS7TB80</accession>
<name>A0ABS7TB80_9GAMM</name>
<dbReference type="RefSeq" id="WP_223626221.1">
    <property type="nucleotide sequence ID" value="NZ_JAIQDJ010000001.1"/>
</dbReference>
<keyword evidence="6 9" id="KW-1133">Transmembrane helix</keyword>
<feature type="transmembrane region" description="Helical" evidence="9">
    <location>
        <begin position="306"/>
        <end position="329"/>
    </location>
</feature>
<keyword evidence="7" id="KW-0406">Ion transport</keyword>
<dbReference type="EMBL" id="JAIQDJ010000001">
    <property type="protein sequence ID" value="MBZ4185097.1"/>
    <property type="molecule type" value="Genomic_DNA"/>
</dbReference>
<evidence type="ECO:0000256" key="8">
    <source>
        <dbReference type="ARBA" id="ARBA00023136"/>
    </source>
</evidence>
<reference evidence="11" key="1">
    <citation type="submission" date="2021-09" db="EMBL/GenBank/DDBJ databases">
        <authorList>
            <person name="Wu T."/>
            <person name="Guo S.Z."/>
        </authorList>
    </citation>
    <scope>NUCLEOTIDE SEQUENCE</scope>
    <source>
        <strain evidence="11">RSS-23</strain>
    </source>
</reference>
<dbReference type="Gene3D" id="1.20.1530.20">
    <property type="match status" value="1"/>
</dbReference>
<feature type="transmembrane region" description="Helical" evidence="9">
    <location>
        <begin position="88"/>
        <end position="112"/>
    </location>
</feature>
<dbReference type="PROSITE" id="PS51201">
    <property type="entry name" value="RCK_N"/>
    <property type="match status" value="1"/>
</dbReference>
<evidence type="ECO:0000256" key="1">
    <source>
        <dbReference type="ARBA" id="ARBA00004141"/>
    </source>
</evidence>
<evidence type="ECO:0000256" key="4">
    <source>
        <dbReference type="ARBA" id="ARBA00022449"/>
    </source>
</evidence>
<feature type="transmembrane region" description="Helical" evidence="9">
    <location>
        <begin position="335"/>
        <end position="357"/>
    </location>
</feature>
<feature type="transmembrane region" description="Helical" evidence="9">
    <location>
        <begin position="57"/>
        <end position="76"/>
    </location>
</feature>
<evidence type="ECO:0000313" key="12">
    <source>
        <dbReference type="Proteomes" id="UP001430290"/>
    </source>
</evidence>
<dbReference type="PANTHER" id="PTHR42751">
    <property type="entry name" value="SODIUM/HYDROGEN EXCHANGER FAMILY/TRKA DOMAIN PROTEIN"/>
    <property type="match status" value="1"/>
</dbReference>
<dbReference type="InterPro" id="IPR036291">
    <property type="entry name" value="NAD(P)-bd_dom_sf"/>
</dbReference>
<evidence type="ECO:0000256" key="9">
    <source>
        <dbReference type="SAM" id="Phobius"/>
    </source>
</evidence>
<evidence type="ECO:0000256" key="6">
    <source>
        <dbReference type="ARBA" id="ARBA00022989"/>
    </source>
</evidence>
<dbReference type="InterPro" id="IPR038770">
    <property type="entry name" value="Na+/solute_symporter_sf"/>
</dbReference>
<keyword evidence="12" id="KW-1185">Reference proteome</keyword>
<feature type="transmembrane region" description="Helical" evidence="9">
    <location>
        <begin position="6"/>
        <end position="26"/>
    </location>
</feature>
<comment type="caution">
    <text evidence="11">The sequence shown here is derived from an EMBL/GenBank/DDBJ whole genome shotgun (WGS) entry which is preliminary data.</text>
</comment>
<dbReference type="InterPro" id="IPR003148">
    <property type="entry name" value="RCK_N"/>
</dbReference>
<dbReference type="NCBIfam" id="NF007950">
    <property type="entry name" value="PRK10669.1"/>
    <property type="match status" value="1"/>
</dbReference>
<dbReference type="PANTHER" id="PTHR42751:SF1">
    <property type="entry name" value="CATION_PROTON ANTIPORTER YBAL-RELATED"/>
    <property type="match status" value="1"/>
</dbReference>
<feature type="transmembrane region" description="Helical" evidence="9">
    <location>
        <begin position="33"/>
        <end position="51"/>
    </location>
</feature>
<dbReference type="Proteomes" id="UP001430290">
    <property type="component" value="Unassembled WGS sequence"/>
</dbReference>
<proteinExistence type="inferred from homology"/>
<protein>
    <submittedName>
        <fullName evidence="11">Kef family K(+) transporter</fullName>
    </submittedName>
</protein>
<keyword evidence="5 9" id="KW-0812">Transmembrane</keyword>
<evidence type="ECO:0000259" key="10">
    <source>
        <dbReference type="PROSITE" id="PS51201"/>
    </source>
</evidence>
<feature type="transmembrane region" description="Helical" evidence="9">
    <location>
        <begin position="228"/>
        <end position="261"/>
    </location>
</feature>
<dbReference type="SUPFAM" id="SSF51735">
    <property type="entry name" value="NAD(P)-binding Rossmann-fold domains"/>
    <property type="match status" value="1"/>
</dbReference>
<comment type="subcellular location">
    <subcellularLocation>
        <location evidence="1">Membrane</location>
        <topology evidence="1">Multi-pass membrane protein</topology>
    </subcellularLocation>
</comment>
<feature type="transmembrane region" description="Helical" evidence="9">
    <location>
        <begin position="149"/>
        <end position="174"/>
    </location>
</feature>
<dbReference type="Pfam" id="PF00999">
    <property type="entry name" value="Na_H_Exchanger"/>
    <property type="match status" value="1"/>
</dbReference>
<dbReference type="InterPro" id="IPR006153">
    <property type="entry name" value="Cation/H_exchanger_TM"/>
</dbReference>
<keyword evidence="4" id="KW-0050">Antiport</keyword>
<sequence>MPHHTPLIAILVYGFVLAFILGALANRLRLSPLVGYLVAGIIVGPFTPGFVGDAELAPQLAEIGVILLMFGVGLHFSLRDLMSVRNIAIPGAVAQISVATLLGLGLAELMGWSHLEGLVFGFSLATASTVVLLRAMEERRLLDTRRGKIAVGWLIVEDLACVIALVLIPALAGALGGSEAVGIGGILKALAITFGKVAAFVAFMLIVGRKAIPWILERIAGTGSRELFTLAVLSIAMGVAFGSAAMFGVSFALGAFFAGMLLNESEFSHQAAQDSLPMRDAFAVLFFVSVGMLFNPNILVEHPWQVLATTLIIVFGKSAAAYLIVRAFGHPNSTALTISTSLAQIGEFAFIIAGLGLSLKILPKEGHDLVLAGALISIMLNPILFMGLDRWQAREDARNAANAEPEPEVVPVDICNHAIVVGYGRVGSQLAHLLRERGVPLVIIEDDSDLVAQARANGLPTVRGNAANQRVLQEAAPVRAKLAVFAIPQALEAGETIQRLKALNPAISVLARAHSETQVRYLLEHGADAAVLAERELAYSLADMVMASPPWRVPSKAAV</sequence>
<evidence type="ECO:0000313" key="11">
    <source>
        <dbReference type="EMBL" id="MBZ4185097.1"/>
    </source>
</evidence>
<keyword evidence="3" id="KW-0813">Transport</keyword>
<dbReference type="Pfam" id="PF02254">
    <property type="entry name" value="TrkA_N"/>
    <property type="match status" value="1"/>
</dbReference>
<feature type="domain" description="RCK N-terminal" evidence="10">
    <location>
        <begin position="415"/>
        <end position="532"/>
    </location>
</feature>
<feature type="transmembrane region" description="Helical" evidence="9">
    <location>
        <begin position="118"/>
        <end position="137"/>
    </location>
</feature>
<organism evidence="11 12">
    <name type="scientific">Thermomonas beijingensis</name>
    <dbReference type="NCBI Taxonomy" id="2872701"/>
    <lineage>
        <taxon>Bacteria</taxon>
        <taxon>Pseudomonadati</taxon>
        <taxon>Pseudomonadota</taxon>
        <taxon>Gammaproteobacteria</taxon>
        <taxon>Lysobacterales</taxon>
        <taxon>Lysobacteraceae</taxon>
        <taxon>Thermomonas</taxon>
    </lineage>
</organism>
<keyword evidence="8 9" id="KW-0472">Membrane</keyword>
<evidence type="ECO:0000256" key="7">
    <source>
        <dbReference type="ARBA" id="ARBA00023065"/>
    </source>
</evidence>
<feature type="transmembrane region" description="Helical" evidence="9">
    <location>
        <begin position="369"/>
        <end position="388"/>
    </location>
</feature>
<dbReference type="Gene3D" id="3.40.50.720">
    <property type="entry name" value="NAD(P)-binding Rossmann-like Domain"/>
    <property type="match status" value="1"/>
</dbReference>
<feature type="transmembrane region" description="Helical" evidence="9">
    <location>
        <begin position="281"/>
        <end position="299"/>
    </location>
</feature>
<comment type="similarity">
    <text evidence="2">Belongs to the monovalent cation:proton antiporter 2 (CPA2) transporter (TC 2.A.37) family.</text>
</comment>
<evidence type="ECO:0000256" key="2">
    <source>
        <dbReference type="ARBA" id="ARBA00005551"/>
    </source>
</evidence>
<gene>
    <name evidence="11" type="ORF">K7B09_01990</name>
</gene>
<evidence type="ECO:0000256" key="5">
    <source>
        <dbReference type="ARBA" id="ARBA00022692"/>
    </source>
</evidence>